<feature type="active site" evidence="9 11">
    <location>
        <position position="729"/>
    </location>
</feature>
<evidence type="ECO:0000256" key="7">
    <source>
        <dbReference type="ARBA" id="ARBA00022840"/>
    </source>
</evidence>
<evidence type="ECO:0000256" key="14">
    <source>
        <dbReference type="SAM" id="MobiDB-lite"/>
    </source>
</evidence>
<dbReference type="InterPro" id="IPR008269">
    <property type="entry name" value="Lon_proteolytic"/>
</dbReference>
<evidence type="ECO:0000259" key="16">
    <source>
        <dbReference type="PROSITE" id="PS51787"/>
    </source>
</evidence>
<dbReference type="Gene3D" id="3.30.230.10">
    <property type="match status" value="1"/>
</dbReference>
<dbReference type="PANTHER" id="PTHR43718">
    <property type="entry name" value="LON PROTEASE"/>
    <property type="match status" value="1"/>
</dbReference>
<dbReference type="Gene3D" id="1.10.8.60">
    <property type="match status" value="1"/>
</dbReference>
<dbReference type="Pfam" id="PF00004">
    <property type="entry name" value="AAA"/>
    <property type="match status" value="1"/>
</dbReference>
<keyword evidence="4 9" id="KW-0547">Nucleotide-binding</keyword>
<dbReference type="EMBL" id="BAAFGK010000004">
    <property type="protein sequence ID" value="GAB0057037.1"/>
    <property type="molecule type" value="Genomic_DNA"/>
</dbReference>
<dbReference type="Pfam" id="PF05362">
    <property type="entry name" value="Lon_C"/>
    <property type="match status" value="1"/>
</dbReference>
<evidence type="ECO:0000259" key="15">
    <source>
        <dbReference type="PROSITE" id="PS51786"/>
    </source>
</evidence>
<comment type="similarity">
    <text evidence="9 10 11 12">Belongs to the peptidase S16 family.</text>
</comment>
<dbReference type="InterPro" id="IPR003111">
    <property type="entry name" value="Lon_prtase_N"/>
</dbReference>
<dbReference type="SUPFAM" id="SSF52540">
    <property type="entry name" value="P-loop containing nucleoside triphosphate hydrolases"/>
    <property type="match status" value="1"/>
</dbReference>
<comment type="induction">
    <text evidence="9">By heat shock.</text>
</comment>
<feature type="region of interest" description="Disordered" evidence="14">
    <location>
        <begin position="1"/>
        <end position="44"/>
    </location>
</feature>
<evidence type="ECO:0000256" key="1">
    <source>
        <dbReference type="ARBA" id="ARBA00004496"/>
    </source>
</evidence>
<dbReference type="Gene3D" id="1.20.5.5270">
    <property type="match status" value="1"/>
</dbReference>
<evidence type="ECO:0000313" key="17">
    <source>
        <dbReference type="EMBL" id="GAB0057037.1"/>
    </source>
</evidence>
<feature type="domain" description="Lon N-terminal" evidence="16">
    <location>
        <begin position="53"/>
        <end position="253"/>
    </location>
</feature>
<dbReference type="PRINTS" id="PR00830">
    <property type="entry name" value="ENDOLAPTASE"/>
</dbReference>
<dbReference type="RefSeq" id="WP_420904748.1">
    <property type="nucleotide sequence ID" value="NZ_BAAFGK010000004.1"/>
</dbReference>
<evidence type="ECO:0000256" key="13">
    <source>
        <dbReference type="SAM" id="Coils"/>
    </source>
</evidence>
<feature type="binding site" evidence="9">
    <location>
        <begin position="406"/>
        <end position="413"/>
    </location>
    <ligand>
        <name>ATP</name>
        <dbReference type="ChEBI" id="CHEBI:30616"/>
    </ligand>
</feature>
<keyword evidence="5 9" id="KW-0378">Hydrolase</keyword>
<dbReference type="InterPro" id="IPR020568">
    <property type="entry name" value="Ribosomal_Su5_D2-typ_SF"/>
</dbReference>
<dbReference type="PROSITE" id="PS51787">
    <property type="entry name" value="LON_N"/>
    <property type="match status" value="1"/>
</dbReference>
<feature type="active site" evidence="9 11">
    <location>
        <position position="772"/>
    </location>
</feature>
<evidence type="ECO:0000256" key="2">
    <source>
        <dbReference type="ARBA" id="ARBA00022490"/>
    </source>
</evidence>
<evidence type="ECO:0000256" key="3">
    <source>
        <dbReference type="ARBA" id="ARBA00022670"/>
    </source>
</evidence>
<keyword evidence="3 9" id="KW-0645">Protease</keyword>
<dbReference type="HAMAP" id="MF_01973">
    <property type="entry name" value="lon_bact"/>
    <property type="match status" value="1"/>
</dbReference>
<evidence type="ECO:0000256" key="5">
    <source>
        <dbReference type="ARBA" id="ARBA00022801"/>
    </source>
</evidence>
<keyword evidence="8 9" id="KW-0346">Stress response</keyword>
<dbReference type="InterPro" id="IPR027065">
    <property type="entry name" value="Lon_Prtase"/>
</dbReference>
<dbReference type="InterPro" id="IPR054594">
    <property type="entry name" value="Lon_lid"/>
</dbReference>
<sequence length="823" mass="91336">MADDSPKNDDPNAPAPPTVEAVSPPEDESVAEKAEPKVAPPPARVEDVLPPEMVIYPLGGRPFFPGMLTPIQVEGSPYYDTIKYALHSPGKMFGIVLSHAEDGEEVFNADKLYRFGAVARIMEAAVNDEDKQIKLLAEGIARFEIMEIVKPGPPIVARVIHHDKISLHLDLDALKPYTMAVISALKEILKYDSLYQEQVKMFLSRHNFGEPDRLADFVASMTSSKREELQEVLETLNVRERLEKVLGLLKKELEMVKLQDKISRQVEEGISKNQRQFFLREQLKEIQKELGITKDDRTADMERFRERVEKLNLTDEPKKRIEEELDKLSILETGSSEYGVTRNYVDWLTSLPWGIHTKDKLDIGRARQVLNKDHDALNDVKERILEFLAVGKLKGEIGGSIILLVGPPGVGKTSIGRSVARAVGRKFFRFSVGGMRDEAEIKGHRRTYVGAMPGKMIQALRRTETSNPIIMLDEVDKIGASYHGDPASALLEVLDPEQNSEFLDHYLDVRFDLSKILFICTANQLDTIPQPLLDRMEVIRLSGYITEEKIKIARNHLIPKQYDKNGMQYAQLRISNDAVRVIVDGYAREAGVRRLEQKIAAIVRKAAVKILEEKSAIPIRVGKDQVEEFLGKPSFRDEQPFSGVGVVTGLAWTAMGGATLDVEAVNPGGEKAGLTLTGALGDVMKESAHIAMSYVSANCATLGGDAKILTHNPVHLHVPEGATPKDGPSAGITMATAMLSLAKNQPVNRRLAMTGEITLTGQVLAVGGIREKVIAARRVGIRELILPEACRKSYEEVPDHIREGFTVHFVQKYPQVARLVFGG</sequence>
<organism evidence="17 18">
    <name type="scientific">Candidatus Magnetaquiglobus chichijimensis</name>
    <dbReference type="NCBI Taxonomy" id="3141448"/>
    <lineage>
        <taxon>Bacteria</taxon>
        <taxon>Pseudomonadati</taxon>
        <taxon>Pseudomonadota</taxon>
        <taxon>Magnetococcia</taxon>
        <taxon>Magnetococcales</taxon>
        <taxon>Candidatus Magnetaquicoccaceae</taxon>
        <taxon>Candidatus Magnetaquiglobus</taxon>
    </lineage>
</organism>
<dbReference type="EC" id="3.4.21.53" evidence="9 10"/>
<feature type="domain" description="Lon proteolytic" evidence="15">
    <location>
        <begin position="641"/>
        <end position="823"/>
    </location>
</feature>
<evidence type="ECO:0000256" key="9">
    <source>
        <dbReference type="HAMAP-Rule" id="MF_01973"/>
    </source>
</evidence>
<comment type="subcellular location">
    <subcellularLocation>
        <location evidence="1 9 10">Cytoplasm</location>
    </subcellularLocation>
</comment>
<dbReference type="InterPro" id="IPR027417">
    <property type="entry name" value="P-loop_NTPase"/>
</dbReference>
<comment type="catalytic activity">
    <reaction evidence="9 10 11">
        <text>Hydrolysis of proteins in presence of ATP.</text>
        <dbReference type="EC" id="3.4.21.53"/>
    </reaction>
</comment>
<dbReference type="PIRSF" id="PIRSF001174">
    <property type="entry name" value="Lon_proteas"/>
    <property type="match status" value="1"/>
</dbReference>
<dbReference type="InterPro" id="IPR046336">
    <property type="entry name" value="Lon_prtase_N_sf"/>
</dbReference>
<keyword evidence="13" id="KW-0175">Coiled coil</keyword>
<name>A0ABQ0C828_9PROT</name>
<evidence type="ECO:0000256" key="6">
    <source>
        <dbReference type="ARBA" id="ARBA00022825"/>
    </source>
</evidence>
<comment type="subunit">
    <text evidence="9 10">Homohexamer. Organized in a ring with a central cavity.</text>
</comment>
<reference evidence="17 18" key="2">
    <citation type="submission" date="2024-09" db="EMBL/GenBank/DDBJ databases">
        <title>Draft genome sequence of Candidatus Magnetaquicoccaceae bacterium FCR-1.</title>
        <authorList>
            <person name="Shimoshige H."/>
            <person name="Shimamura S."/>
            <person name="Taoka A."/>
            <person name="Kobayashi H."/>
            <person name="Maekawa T."/>
        </authorList>
    </citation>
    <scope>NUCLEOTIDE SEQUENCE [LARGE SCALE GENOMIC DNA]</scope>
    <source>
        <strain evidence="17 18">FCR-1</strain>
    </source>
</reference>
<keyword evidence="2 9" id="KW-0963">Cytoplasm</keyword>
<dbReference type="PANTHER" id="PTHR43718:SF2">
    <property type="entry name" value="LON PROTEASE HOMOLOG, MITOCHONDRIAL"/>
    <property type="match status" value="1"/>
</dbReference>
<dbReference type="SMART" id="SM00464">
    <property type="entry name" value="LON"/>
    <property type="match status" value="1"/>
</dbReference>
<dbReference type="Proteomes" id="UP001628193">
    <property type="component" value="Unassembled WGS sequence"/>
</dbReference>
<dbReference type="SUPFAM" id="SSF88697">
    <property type="entry name" value="PUA domain-like"/>
    <property type="match status" value="1"/>
</dbReference>
<feature type="coiled-coil region" evidence="13">
    <location>
        <begin position="239"/>
        <end position="268"/>
    </location>
</feature>
<evidence type="ECO:0000256" key="8">
    <source>
        <dbReference type="ARBA" id="ARBA00023016"/>
    </source>
</evidence>
<dbReference type="GO" id="GO:0004252">
    <property type="term" value="F:serine-type endopeptidase activity"/>
    <property type="evidence" value="ECO:0007669"/>
    <property type="project" value="UniProtKB-EC"/>
</dbReference>
<dbReference type="Pfam" id="PF02190">
    <property type="entry name" value="LON_substr_bdg"/>
    <property type="match status" value="1"/>
</dbReference>
<keyword evidence="18" id="KW-1185">Reference proteome</keyword>
<dbReference type="PROSITE" id="PS51786">
    <property type="entry name" value="LON_PROTEOLYTIC"/>
    <property type="match status" value="1"/>
</dbReference>
<accession>A0ABQ0C828</accession>
<comment type="caution">
    <text evidence="17">The sequence shown here is derived from an EMBL/GenBank/DDBJ whole genome shotgun (WGS) entry which is preliminary data.</text>
</comment>
<dbReference type="InterPro" id="IPR004815">
    <property type="entry name" value="Lon_bac/euk-typ"/>
</dbReference>
<dbReference type="InterPro" id="IPR014721">
    <property type="entry name" value="Ribsml_uS5_D2-typ_fold_subgr"/>
</dbReference>
<evidence type="ECO:0000256" key="10">
    <source>
        <dbReference type="PIRNR" id="PIRNR001174"/>
    </source>
</evidence>
<dbReference type="InterPro" id="IPR027543">
    <property type="entry name" value="Lon_bac"/>
</dbReference>
<dbReference type="Pfam" id="PF22667">
    <property type="entry name" value="Lon_lid"/>
    <property type="match status" value="1"/>
</dbReference>
<comment type="function">
    <text evidence="9">ATP-dependent serine protease that mediates the selective degradation of mutant and abnormal proteins as well as certain short-lived regulatory proteins. Required for cellular homeostasis and for survival from DNA damage and developmental changes induced by stress. Degrades polypeptides processively to yield small peptide fragments that are 5 to 10 amino acids long. Binds to DNA in a double-stranded, site-specific manner.</text>
</comment>
<dbReference type="Gene3D" id="2.30.130.40">
    <property type="entry name" value="LON domain-like"/>
    <property type="match status" value="1"/>
</dbReference>
<dbReference type="SUPFAM" id="SSF54211">
    <property type="entry name" value="Ribosomal protein S5 domain 2-like"/>
    <property type="match status" value="1"/>
</dbReference>
<dbReference type="GO" id="GO:0006508">
    <property type="term" value="P:proteolysis"/>
    <property type="evidence" value="ECO:0007669"/>
    <property type="project" value="UniProtKB-KW"/>
</dbReference>
<reference evidence="17 18" key="1">
    <citation type="submission" date="2024-05" db="EMBL/GenBank/DDBJ databases">
        <authorList>
            <consortium name="Candidatus Magnetaquicoccaceae bacterium FCR-1 genome sequencing consortium"/>
            <person name="Shimoshige H."/>
            <person name="Shimamura S."/>
            <person name="Taoka A."/>
            <person name="Kobayashi H."/>
            <person name="Maekawa T."/>
        </authorList>
    </citation>
    <scope>NUCLEOTIDE SEQUENCE [LARGE SCALE GENOMIC DNA]</scope>
    <source>
        <strain evidence="17 18">FCR-1</strain>
    </source>
</reference>
<dbReference type="Gene3D" id="3.40.50.300">
    <property type="entry name" value="P-loop containing nucleotide triphosphate hydrolases"/>
    <property type="match status" value="1"/>
</dbReference>
<keyword evidence="7 9" id="KW-0067">ATP-binding</keyword>
<protein>
    <recommendedName>
        <fullName evidence="9 10">Lon protease</fullName>
        <ecNumber evidence="9 10">3.4.21.53</ecNumber>
    </recommendedName>
    <alternativeName>
        <fullName evidence="9">ATP-dependent protease La</fullName>
    </alternativeName>
</protein>
<dbReference type="SMART" id="SM00382">
    <property type="entry name" value="AAA"/>
    <property type="match status" value="1"/>
</dbReference>
<dbReference type="InterPro" id="IPR008268">
    <property type="entry name" value="Peptidase_S16_AS"/>
</dbReference>
<evidence type="ECO:0000256" key="11">
    <source>
        <dbReference type="PROSITE-ProRule" id="PRU01122"/>
    </source>
</evidence>
<dbReference type="Gene3D" id="1.20.58.1480">
    <property type="match status" value="1"/>
</dbReference>
<evidence type="ECO:0000313" key="18">
    <source>
        <dbReference type="Proteomes" id="UP001628193"/>
    </source>
</evidence>
<proteinExistence type="evidence at transcript level"/>
<dbReference type="CDD" id="cd19500">
    <property type="entry name" value="RecA-like_Lon"/>
    <property type="match status" value="1"/>
</dbReference>
<dbReference type="NCBIfam" id="TIGR00763">
    <property type="entry name" value="lon"/>
    <property type="match status" value="1"/>
</dbReference>
<dbReference type="InterPro" id="IPR015947">
    <property type="entry name" value="PUA-like_sf"/>
</dbReference>
<dbReference type="InterPro" id="IPR003593">
    <property type="entry name" value="AAA+_ATPase"/>
</dbReference>
<feature type="compositionally biased region" description="Basic and acidic residues" evidence="14">
    <location>
        <begin position="1"/>
        <end position="10"/>
    </location>
</feature>
<evidence type="ECO:0000256" key="12">
    <source>
        <dbReference type="RuleBase" id="RU000591"/>
    </source>
</evidence>
<dbReference type="PROSITE" id="PS01046">
    <property type="entry name" value="LON_SER"/>
    <property type="match status" value="1"/>
</dbReference>
<dbReference type="InterPro" id="IPR003959">
    <property type="entry name" value="ATPase_AAA_core"/>
</dbReference>
<gene>
    <name evidence="17" type="primary">lon2</name>
    <name evidence="9" type="synonym">lon</name>
    <name evidence="17" type="ORF">SIID45300_01357</name>
</gene>
<keyword evidence="6 9" id="KW-0720">Serine protease</keyword>
<evidence type="ECO:0000256" key="4">
    <source>
        <dbReference type="ARBA" id="ARBA00022741"/>
    </source>
</evidence>